<dbReference type="AlphaFoldDB" id="A0A8H2X9S8"/>
<organism evidence="4 5">
    <name type="scientific">Rhizoctonia solani</name>
    <dbReference type="NCBI Taxonomy" id="456999"/>
    <lineage>
        <taxon>Eukaryota</taxon>
        <taxon>Fungi</taxon>
        <taxon>Dikarya</taxon>
        <taxon>Basidiomycota</taxon>
        <taxon>Agaricomycotina</taxon>
        <taxon>Agaricomycetes</taxon>
        <taxon>Cantharellales</taxon>
        <taxon>Ceratobasidiaceae</taxon>
        <taxon>Rhizoctonia</taxon>
    </lineage>
</organism>
<feature type="domain" description="DNA replication factor RFC1 C-terminal" evidence="3">
    <location>
        <begin position="1"/>
        <end position="87"/>
    </location>
</feature>
<dbReference type="PANTHER" id="PTHR23389:SF6">
    <property type="entry name" value="REPLICATION FACTOR C SUBUNIT 1"/>
    <property type="match status" value="1"/>
</dbReference>
<sequence>MRLKVSGNKAEIRQSYIPSLLPRLVRPLIEEGSNGVPSVIEIMDEYYLSKDEWDAMLELGIGSNRSEEFASKISTATKTAFTRKYNSTDHPIAFHKPQEFGRPSTKIAAEAMPDHEDVLEVDDEPEEEEEKPTKGKGKASEIEKDKLIKESKPKAAAKGAAKGRKPTAKD</sequence>
<accession>A0A8H2X9S8</accession>
<keyword evidence="1" id="KW-0235">DNA replication</keyword>
<dbReference type="Proteomes" id="UP000663826">
    <property type="component" value="Unassembled WGS sequence"/>
</dbReference>
<dbReference type="EMBL" id="CAJMWQ010000978">
    <property type="protein sequence ID" value="CAE6420324.1"/>
    <property type="molecule type" value="Genomic_DNA"/>
</dbReference>
<proteinExistence type="predicted"/>
<dbReference type="PANTHER" id="PTHR23389">
    <property type="entry name" value="CHROMOSOME TRANSMISSION FIDELITY FACTOR 18"/>
    <property type="match status" value="1"/>
</dbReference>
<dbReference type="GO" id="GO:0003677">
    <property type="term" value="F:DNA binding"/>
    <property type="evidence" value="ECO:0007669"/>
    <property type="project" value="TreeGrafter"/>
</dbReference>
<dbReference type="GO" id="GO:0005524">
    <property type="term" value="F:ATP binding"/>
    <property type="evidence" value="ECO:0007669"/>
    <property type="project" value="InterPro"/>
</dbReference>
<protein>
    <recommendedName>
        <fullName evidence="3">DNA replication factor RFC1 C-terminal domain-containing protein</fullName>
    </recommendedName>
</protein>
<feature type="compositionally biased region" description="Acidic residues" evidence="2">
    <location>
        <begin position="119"/>
        <end position="130"/>
    </location>
</feature>
<comment type="caution">
    <text evidence="4">The sequence shown here is derived from an EMBL/GenBank/DDBJ whole genome shotgun (WGS) entry which is preliminary data.</text>
</comment>
<dbReference type="GO" id="GO:0005634">
    <property type="term" value="C:nucleus"/>
    <property type="evidence" value="ECO:0007669"/>
    <property type="project" value="TreeGrafter"/>
</dbReference>
<evidence type="ECO:0000256" key="1">
    <source>
        <dbReference type="ARBA" id="ARBA00022705"/>
    </source>
</evidence>
<gene>
    <name evidence="4" type="ORF">RDB_LOCUS48547</name>
</gene>
<evidence type="ECO:0000256" key="2">
    <source>
        <dbReference type="SAM" id="MobiDB-lite"/>
    </source>
</evidence>
<reference evidence="4" key="1">
    <citation type="submission" date="2021-01" db="EMBL/GenBank/DDBJ databases">
        <authorList>
            <person name="Kaushik A."/>
        </authorList>
    </citation>
    <scope>NUCLEOTIDE SEQUENCE</scope>
    <source>
        <strain evidence="4">AG1-1B</strain>
    </source>
</reference>
<evidence type="ECO:0000313" key="4">
    <source>
        <dbReference type="EMBL" id="CAE6420324.1"/>
    </source>
</evidence>
<dbReference type="GO" id="GO:0003689">
    <property type="term" value="F:DNA clamp loader activity"/>
    <property type="evidence" value="ECO:0007669"/>
    <property type="project" value="InterPro"/>
</dbReference>
<dbReference type="GO" id="GO:0005663">
    <property type="term" value="C:DNA replication factor C complex"/>
    <property type="evidence" value="ECO:0007669"/>
    <property type="project" value="InterPro"/>
</dbReference>
<dbReference type="InterPro" id="IPR013725">
    <property type="entry name" value="DNA_replication_fac_RFC1_C"/>
</dbReference>
<name>A0A8H2X9S8_9AGAM</name>
<feature type="compositionally biased region" description="Basic residues" evidence="2">
    <location>
        <begin position="161"/>
        <end position="170"/>
    </location>
</feature>
<feature type="region of interest" description="Disordered" evidence="2">
    <location>
        <begin position="89"/>
        <end position="170"/>
    </location>
</feature>
<dbReference type="GO" id="GO:0006260">
    <property type="term" value="P:DNA replication"/>
    <property type="evidence" value="ECO:0007669"/>
    <property type="project" value="UniProtKB-KW"/>
</dbReference>
<dbReference type="Pfam" id="PF08519">
    <property type="entry name" value="RFC1"/>
    <property type="match status" value="1"/>
</dbReference>
<feature type="compositionally biased region" description="Basic and acidic residues" evidence="2">
    <location>
        <begin position="138"/>
        <end position="153"/>
    </location>
</feature>
<evidence type="ECO:0000313" key="5">
    <source>
        <dbReference type="Proteomes" id="UP000663826"/>
    </source>
</evidence>
<evidence type="ECO:0000259" key="3">
    <source>
        <dbReference type="Pfam" id="PF08519"/>
    </source>
</evidence>